<dbReference type="Gene3D" id="2.120.10.30">
    <property type="entry name" value="TolB, C-terminal domain"/>
    <property type="match status" value="1"/>
</dbReference>
<sequence>MRQILSATALGLVLAAGAPNAIHAQQTHQAAGDPELNFDYRQVTVAEGLEHPWAIAWLPDGTALVTERPGRLRAIRNGRLDPQPIGGVPPVLVAPERGLVFQAGLFEVSPHPNFAQNNLLYFTYAHGTPQENRTRLARATFDGRTLSNLQVLFEVSQTKPDFQHYGGRLLWLPDGTLLMSVGDGGNPPVAVEGGLSRLQAQRPESHIGKILRLRDDGTPAPDNPFAGRAGARPEVFSIGHRHIQGLARHPDGRIFASEHGPLGGDELNLIRPGQNYGWPVVTWGRDYAGGATIGEGQRSAPGMVDPVLVWFPSVIGASGLMVYSGDRFPAWQGNIFAGGLATQDVRRIALNPDGSVAAHQSMRIGQRVRDVRQGPDGMIYVLTDEIHGRVFRLEPARGS</sequence>
<accession>A0ABS5F6A7</accession>
<dbReference type="InterPro" id="IPR011041">
    <property type="entry name" value="Quinoprot_gluc/sorb_DH_b-prop"/>
</dbReference>
<dbReference type="Proteomes" id="UP001196870">
    <property type="component" value="Unassembled WGS sequence"/>
</dbReference>
<feature type="domain" description="Glucose/Sorbosone dehydrogenase" evidence="2">
    <location>
        <begin position="49"/>
        <end position="392"/>
    </location>
</feature>
<reference evidence="4" key="1">
    <citation type="journal article" date="2021" name="Syst. Appl. Microbiol.">
        <title>Roseomonas hellenica sp. nov., isolated from roots of wild-growing Alkanna tinctoria.</title>
        <authorList>
            <person name="Rat A."/>
            <person name="Naranjo H.D."/>
            <person name="Lebbe L."/>
            <person name="Cnockaert M."/>
            <person name="Krigas N."/>
            <person name="Grigoriadou K."/>
            <person name="Maloupa E."/>
            <person name="Willems A."/>
        </authorList>
    </citation>
    <scope>NUCLEOTIDE SEQUENCE [LARGE SCALE GENOMIC DNA]</scope>
    <source>
        <strain evidence="4">LMG 31523</strain>
    </source>
</reference>
<organism evidence="3 4">
    <name type="scientific">Plastoroseomonas hellenica</name>
    <dbReference type="NCBI Taxonomy" id="2687306"/>
    <lineage>
        <taxon>Bacteria</taxon>
        <taxon>Pseudomonadati</taxon>
        <taxon>Pseudomonadota</taxon>
        <taxon>Alphaproteobacteria</taxon>
        <taxon>Acetobacterales</taxon>
        <taxon>Acetobacteraceae</taxon>
        <taxon>Plastoroseomonas</taxon>
    </lineage>
</organism>
<evidence type="ECO:0000256" key="1">
    <source>
        <dbReference type="SAM" id="SignalP"/>
    </source>
</evidence>
<evidence type="ECO:0000313" key="3">
    <source>
        <dbReference type="EMBL" id="MBR0668098.1"/>
    </source>
</evidence>
<evidence type="ECO:0000259" key="2">
    <source>
        <dbReference type="Pfam" id="PF07995"/>
    </source>
</evidence>
<gene>
    <name evidence="3" type="ORF">GXW71_27340</name>
</gene>
<feature type="chain" id="PRO_5047526937" evidence="1">
    <location>
        <begin position="25"/>
        <end position="399"/>
    </location>
</feature>
<feature type="signal peptide" evidence="1">
    <location>
        <begin position="1"/>
        <end position="24"/>
    </location>
</feature>
<evidence type="ECO:0000313" key="4">
    <source>
        <dbReference type="Proteomes" id="UP001196870"/>
    </source>
</evidence>
<dbReference type="EMBL" id="JAAGBB010000048">
    <property type="protein sequence ID" value="MBR0668098.1"/>
    <property type="molecule type" value="Genomic_DNA"/>
</dbReference>
<protein>
    <submittedName>
        <fullName evidence="3">PQQ-dependent sugar dehydrogenase</fullName>
    </submittedName>
</protein>
<keyword evidence="1" id="KW-0732">Signal</keyword>
<dbReference type="SUPFAM" id="SSF50952">
    <property type="entry name" value="Soluble quinoprotein glucose dehydrogenase"/>
    <property type="match status" value="1"/>
</dbReference>
<name>A0ABS5F6A7_9PROT</name>
<dbReference type="RefSeq" id="WP_211855873.1">
    <property type="nucleotide sequence ID" value="NZ_JAAGBB010000048.1"/>
</dbReference>
<keyword evidence="4" id="KW-1185">Reference proteome</keyword>
<proteinExistence type="predicted"/>
<dbReference type="PANTHER" id="PTHR19328">
    <property type="entry name" value="HEDGEHOG-INTERACTING PROTEIN"/>
    <property type="match status" value="1"/>
</dbReference>
<dbReference type="InterPro" id="IPR011042">
    <property type="entry name" value="6-blade_b-propeller_TolB-like"/>
</dbReference>
<comment type="caution">
    <text evidence="3">The sequence shown here is derived from an EMBL/GenBank/DDBJ whole genome shotgun (WGS) entry which is preliminary data.</text>
</comment>
<dbReference type="InterPro" id="IPR012938">
    <property type="entry name" value="Glc/Sorbosone_DH"/>
</dbReference>
<dbReference type="Pfam" id="PF07995">
    <property type="entry name" value="GSDH"/>
    <property type="match status" value="1"/>
</dbReference>
<dbReference type="PANTHER" id="PTHR19328:SF75">
    <property type="entry name" value="ALDOSE SUGAR DEHYDROGENASE YLII"/>
    <property type="match status" value="1"/>
</dbReference>